<evidence type="ECO:0000313" key="15">
    <source>
        <dbReference type="Proteomes" id="UP000298030"/>
    </source>
</evidence>
<keyword evidence="2 10" id="KW-0813">Transport</keyword>
<evidence type="ECO:0000256" key="7">
    <source>
        <dbReference type="ARBA" id="ARBA00029502"/>
    </source>
</evidence>
<dbReference type="InterPro" id="IPR036388">
    <property type="entry name" value="WH-like_DNA-bd_sf"/>
</dbReference>
<keyword evidence="5 10" id="KW-0472">Membrane</keyword>
<reference evidence="14 15" key="1">
    <citation type="journal article" date="2019" name="Nat. Ecol. Evol.">
        <title>Megaphylogeny resolves global patterns of mushroom evolution.</title>
        <authorList>
            <person name="Varga T."/>
            <person name="Krizsan K."/>
            <person name="Foldi C."/>
            <person name="Dima B."/>
            <person name="Sanchez-Garcia M."/>
            <person name="Sanchez-Ramirez S."/>
            <person name="Szollosi G.J."/>
            <person name="Szarkandi J.G."/>
            <person name="Papp V."/>
            <person name="Albert L."/>
            <person name="Andreopoulos W."/>
            <person name="Angelini C."/>
            <person name="Antonin V."/>
            <person name="Barry K.W."/>
            <person name="Bougher N.L."/>
            <person name="Buchanan P."/>
            <person name="Buyck B."/>
            <person name="Bense V."/>
            <person name="Catcheside P."/>
            <person name="Chovatia M."/>
            <person name="Cooper J."/>
            <person name="Damon W."/>
            <person name="Desjardin D."/>
            <person name="Finy P."/>
            <person name="Geml J."/>
            <person name="Haridas S."/>
            <person name="Hughes K."/>
            <person name="Justo A."/>
            <person name="Karasinski D."/>
            <person name="Kautmanova I."/>
            <person name="Kiss B."/>
            <person name="Kocsube S."/>
            <person name="Kotiranta H."/>
            <person name="LaButti K.M."/>
            <person name="Lechner B.E."/>
            <person name="Liimatainen K."/>
            <person name="Lipzen A."/>
            <person name="Lukacs Z."/>
            <person name="Mihaltcheva S."/>
            <person name="Morgado L.N."/>
            <person name="Niskanen T."/>
            <person name="Noordeloos M.E."/>
            <person name="Ohm R.A."/>
            <person name="Ortiz-Santana B."/>
            <person name="Ovrebo C."/>
            <person name="Racz N."/>
            <person name="Riley R."/>
            <person name="Savchenko A."/>
            <person name="Shiryaev A."/>
            <person name="Soop K."/>
            <person name="Spirin V."/>
            <person name="Szebenyi C."/>
            <person name="Tomsovsky M."/>
            <person name="Tulloss R.E."/>
            <person name="Uehling J."/>
            <person name="Grigoriev I.V."/>
            <person name="Vagvolgyi C."/>
            <person name="Papp T."/>
            <person name="Martin F.M."/>
            <person name="Miettinen O."/>
            <person name="Hibbett D.S."/>
            <person name="Nagy L.G."/>
        </authorList>
    </citation>
    <scope>NUCLEOTIDE SEQUENCE [LARGE SCALE GENOMIC DNA]</scope>
    <source>
        <strain evidence="14 15">FP101781</strain>
    </source>
</reference>
<dbReference type="AlphaFoldDB" id="A0A4Y7TN44"/>
<accession>A0A4Y7TN44</accession>
<comment type="similarity">
    <text evidence="1 10">Belongs to the peroxin-14 family.</text>
</comment>
<comment type="caution">
    <text evidence="14">The sequence shown here is derived from an EMBL/GenBank/DDBJ whole genome shotgun (WGS) entry which is preliminary data.</text>
</comment>
<proteinExistence type="inferred from homology"/>
<evidence type="ECO:0000256" key="10">
    <source>
        <dbReference type="RuleBase" id="RU367032"/>
    </source>
</evidence>
<keyword evidence="15" id="KW-1185">Reference proteome</keyword>
<evidence type="ECO:0000256" key="1">
    <source>
        <dbReference type="ARBA" id="ARBA00005443"/>
    </source>
</evidence>
<keyword evidence="6 10" id="KW-0576">Peroxisome</keyword>
<feature type="domain" description="Peroxisome membrane anchor protein Pex14p N-terminal" evidence="13">
    <location>
        <begin position="24"/>
        <end position="68"/>
    </location>
</feature>
<evidence type="ECO:0000256" key="6">
    <source>
        <dbReference type="ARBA" id="ARBA00023140"/>
    </source>
</evidence>
<evidence type="ECO:0000256" key="2">
    <source>
        <dbReference type="ARBA" id="ARBA00022448"/>
    </source>
</evidence>
<dbReference type="EMBL" id="QPFP01000008">
    <property type="protein sequence ID" value="TEB34949.1"/>
    <property type="molecule type" value="Genomic_DNA"/>
</dbReference>
<feature type="coiled-coil region" evidence="11">
    <location>
        <begin position="139"/>
        <end position="241"/>
    </location>
</feature>
<dbReference type="STRING" id="71717.A0A4Y7TN44"/>
<feature type="region of interest" description="Disordered" evidence="12">
    <location>
        <begin position="266"/>
        <end position="303"/>
    </location>
</feature>
<dbReference type="Gene3D" id="1.10.10.10">
    <property type="entry name" value="Winged helix-like DNA-binding domain superfamily/Winged helix DNA-binding domain"/>
    <property type="match status" value="1"/>
</dbReference>
<dbReference type="OrthoDB" id="5549158at2759"/>
<dbReference type="GO" id="GO:1990429">
    <property type="term" value="C:peroxisomal importomer complex"/>
    <property type="evidence" value="ECO:0007669"/>
    <property type="project" value="TreeGrafter"/>
</dbReference>
<keyword evidence="11" id="KW-0175">Coiled coil</keyword>
<dbReference type="GO" id="GO:0005778">
    <property type="term" value="C:peroxisomal membrane"/>
    <property type="evidence" value="ECO:0007669"/>
    <property type="project" value="UniProtKB-SubCell"/>
</dbReference>
<evidence type="ECO:0000256" key="4">
    <source>
        <dbReference type="ARBA" id="ARBA00023010"/>
    </source>
</evidence>
<dbReference type="InterPro" id="IPR006785">
    <property type="entry name" value="Pex14_N"/>
</dbReference>
<evidence type="ECO:0000256" key="8">
    <source>
        <dbReference type="ARBA" id="ARBA00029691"/>
    </source>
</evidence>
<dbReference type="PANTHER" id="PTHR23058:SF0">
    <property type="entry name" value="PEROXISOMAL MEMBRANE PROTEIN PEX14"/>
    <property type="match status" value="1"/>
</dbReference>
<organism evidence="14 15">
    <name type="scientific">Coprinellus micaceus</name>
    <name type="common">Glistening ink-cap mushroom</name>
    <name type="synonym">Coprinus micaceus</name>
    <dbReference type="NCBI Taxonomy" id="71717"/>
    <lineage>
        <taxon>Eukaryota</taxon>
        <taxon>Fungi</taxon>
        <taxon>Dikarya</taxon>
        <taxon>Basidiomycota</taxon>
        <taxon>Agaricomycotina</taxon>
        <taxon>Agaricomycetes</taxon>
        <taxon>Agaricomycetidae</taxon>
        <taxon>Agaricales</taxon>
        <taxon>Agaricineae</taxon>
        <taxon>Psathyrellaceae</taxon>
        <taxon>Coprinellus</taxon>
    </lineage>
</organism>
<sequence>MLGYSNASRVPDRTFLCTTMSSPDRVELVRNAVAFLSDPKAQASPLAQKLQFLEAKGLSPPEVDMALKQAAINASGPAPVGYPGAYNPYGPPPQRWDWRDYFITGVVSGAVAYGAVSLFKKYLLPHLQPPESTAYEQDRDALTAQFDAAEALLKEIQAETASVRAAVEEQKETIDRTTQDVQTVVSEMREGEIKTRDELREVREEINNIREMLPKMIEKNKDSQTQSLGELQQELKSLKALLLSRGPATPGTPSSPMPILGRPTIPSWQLASTPATPSAPLVQANGSQESASSLDKGKGVDRRRHRRYLKPPRHIYLIASVAYFLAYPEIQHIPLTLASE</sequence>
<dbReference type="PANTHER" id="PTHR23058">
    <property type="entry name" value="PEROXISOMAL MEMBRANE PROTEIN PEX14"/>
    <property type="match status" value="1"/>
</dbReference>
<evidence type="ECO:0000313" key="14">
    <source>
        <dbReference type="EMBL" id="TEB34949.1"/>
    </source>
</evidence>
<dbReference type="GO" id="GO:0016560">
    <property type="term" value="P:protein import into peroxisome matrix, docking"/>
    <property type="evidence" value="ECO:0007669"/>
    <property type="project" value="UniProtKB-UniRule"/>
</dbReference>
<evidence type="ECO:0000256" key="12">
    <source>
        <dbReference type="SAM" id="MobiDB-lite"/>
    </source>
</evidence>
<keyword evidence="3 10" id="KW-0653">Protein transport</keyword>
<dbReference type="Proteomes" id="UP000298030">
    <property type="component" value="Unassembled WGS sequence"/>
</dbReference>
<comment type="function">
    <text evidence="10">Component of the PEX13-PEX14 docking complex, a translocon channel that specifically mediates the import of peroxisomal cargo proteins bound to PEX5 receptor. The PEX13-PEX14 docking complex forms a large import pore which can be opened to a diameter of about 9 nm. Mechanistically, PEX5 receptor along with cargo proteins associates with the PEX14 subunit of the PEX13-PEX14 docking complex in the cytosol, leading to the insertion of the receptor into the organelle membrane with the concomitant translocation of the cargo into the peroxisome matrix.</text>
</comment>
<feature type="compositionally biased region" description="Polar residues" evidence="12">
    <location>
        <begin position="284"/>
        <end position="293"/>
    </location>
</feature>
<comment type="subcellular location">
    <subcellularLocation>
        <location evidence="9 10">Peroxisome membrane</location>
    </subcellularLocation>
</comment>
<evidence type="ECO:0000256" key="9">
    <source>
        <dbReference type="ARBA" id="ARBA00046271"/>
    </source>
</evidence>
<keyword evidence="4" id="KW-0811">Translocation</keyword>
<name>A0A4Y7TN44_COPMI</name>
<evidence type="ECO:0000256" key="11">
    <source>
        <dbReference type="SAM" id="Coils"/>
    </source>
</evidence>
<evidence type="ECO:0000256" key="5">
    <source>
        <dbReference type="ARBA" id="ARBA00023136"/>
    </source>
</evidence>
<protein>
    <recommendedName>
        <fullName evidence="7 10">Peroxisomal membrane protein PEX14</fullName>
    </recommendedName>
    <alternativeName>
        <fullName evidence="8 10">Peroxin-14</fullName>
    </alternativeName>
</protein>
<gene>
    <name evidence="14" type="ORF">FA13DRAFT_1660105</name>
</gene>
<feature type="compositionally biased region" description="Polar residues" evidence="12">
    <location>
        <begin position="266"/>
        <end position="276"/>
    </location>
</feature>
<dbReference type="Pfam" id="PF04695">
    <property type="entry name" value="Pex14_N"/>
    <property type="match status" value="1"/>
</dbReference>
<evidence type="ECO:0000259" key="13">
    <source>
        <dbReference type="Pfam" id="PF04695"/>
    </source>
</evidence>
<dbReference type="InterPro" id="IPR025655">
    <property type="entry name" value="PEX14"/>
</dbReference>
<evidence type="ECO:0000256" key="3">
    <source>
        <dbReference type="ARBA" id="ARBA00022927"/>
    </source>
</evidence>
<dbReference type="GO" id="GO:0005102">
    <property type="term" value="F:signaling receptor binding"/>
    <property type="evidence" value="ECO:0007669"/>
    <property type="project" value="TreeGrafter"/>
</dbReference>
<feature type="non-terminal residue" evidence="14">
    <location>
        <position position="340"/>
    </location>
</feature>